<feature type="domain" description="AB hydrolase-1" evidence="2">
    <location>
        <begin position="71"/>
        <end position="241"/>
    </location>
</feature>
<protein>
    <submittedName>
        <fullName evidence="3">Alpha/beta hydrolase</fullName>
    </submittedName>
</protein>
<dbReference type="GO" id="GO:0016787">
    <property type="term" value="F:hydrolase activity"/>
    <property type="evidence" value="ECO:0007669"/>
    <property type="project" value="UniProtKB-KW"/>
</dbReference>
<proteinExistence type="predicted"/>
<keyword evidence="4" id="KW-1185">Reference proteome</keyword>
<reference evidence="4" key="1">
    <citation type="journal article" date="2019" name="Int. J. Syst. Evol. Microbiol.">
        <title>The Global Catalogue of Microorganisms (GCM) 10K type strain sequencing project: providing services to taxonomists for standard genome sequencing and annotation.</title>
        <authorList>
            <consortium name="The Broad Institute Genomics Platform"/>
            <consortium name="The Broad Institute Genome Sequencing Center for Infectious Disease"/>
            <person name="Wu L."/>
            <person name="Ma J."/>
        </authorList>
    </citation>
    <scope>NUCLEOTIDE SEQUENCE [LARGE SCALE GENOMIC DNA]</scope>
    <source>
        <strain evidence="4">JCM 15442</strain>
    </source>
</reference>
<dbReference type="SUPFAM" id="SSF53474">
    <property type="entry name" value="alpha/beta-Hydrolases"/>
    <property type="match status" value="1"/>
</dbReference>
<evidence type="ECO:0000259" key="2">
    <source>
        <dbReference type="Pfam" id="PF12697"/>
    </source>
</evidence>
<evidence type="ECO:0000313" key="3">
    <source>
        <dbReference type="EMBL" id="GGL87378.1"/>
    </source>
</evidence>
<evidence type="ECO:0000313" key="4">
    <source>
        <dbReference type="Proteomes" id="UP000639973"/>
    </source>
</evidence>
<name>A0ABQ2GDA4_9DEIO</name>
<dbReference type="Gene3D" id="3.40.50.1820">
    <property type="entry name" value="alpha/beta hydrolase"/>
    <property type="match status" value="1"/>
</dbReference>
<organism evidence="3 4">
    <name type="scientific">Deinococcus aerolatus</name>
    <dbReference type="NCBI Taxonomy" id="522487"/>
    <lineage>
        <taxon>Bacteria</taxon>
        <taxon>Thermotogati</taxon>
        <taxon>Deinococcota</taxon>
        <taxon>Deinococci</taxon>
        <taxon>Deinococcales</taxon>
        <taxon>Deinococcaceae</taxon>
        <taxon>Deinococcus</taxon>
    </lineage>
</organism>
<dbReference type="RefSeq" id="WP_229723600.1">
    <property type="nucleotide sequence ID" value="NZ_BMOL01000013.1"/>
</dbReference>
<dbReference type="PANTHER" id="PTHR48081:SF33">
    <property type="entry name" value="KYNURENINE FORMAMIDASE"/>
    <property type="match status" value="1"/>
</dbReference>
<dbReference type="EMBL" id="BMOL01000013">
    <property type="protein sequence ID" value="GGL87378.1"/>
    <property type="molecule type" value="Genomic_DNA"/>
</dbReference>
<dbReference type="InterPro" id="IPR029058">
    <property type="entry name" value="AB_hydrolase_fold"/>
</dbReference>
<accession>A0ABQ2GDA4</accession>
<keyword evidence="1 3" id="KW-0378">Hydrolase</keyword>
<dbReference type="Proteomes" id="UP000639973">
    <property type="component" value="Unassembled WGS sequence"/>
</dbReference>
<sequence length="267" mass="28504">MTPPENLFDAALNDEYMPSRRVPDADAMVEAWQRNSALARVNCPPTELAYGAGEHKRLDVFTPQVRARATLLFIHGGYWQAFYKDTFSYLAPPLVAAGIRVAVMSYDLTPHVSLAQIVGQARQATAAVAAQFPGPLIVAGHSAGAHLAAMVHATDWAAGGLSPVRLTGGLGISGLYDLGPLRRTELQPALQLSEAEARALSPAFVSPTSAAPFIVAVGAEESRAFLWQSQQLPSAWPGVASSVRQLPDRHHFNAPDDLLPLALELLG</sequence>
<dbReference type="PANTHER" id="PTHR48081">
    <property type="entry name" value="AB HYDROLASE SUPERFAMILY PROTEIN C4A8.06C"/>
    <property type="match status" value="1"/>
</dbReference>
<dbReference type="InterPro" id="IPR000073">
    <property type="entry name" value="AB_hydrolase_1"/>
</dbReference>
<dbReference type="Pfam" id="PF12697">
    <property type="entry name" value="Abhydrolase_6"/>
    <property type="match status" value="1"/>
</dbReference>
<gene>
    <name evidence="3" type="ORF">GCM10010840_26620</name>
</gene>
<evidence type="ECO:0000256" key="1">
    <source>
        <dbReference type="ARBA" id="ARBA00022801"/>
    </source>
</evidence>
<comment type="caution">
    <text evidence="3">The sequence shown here is derived from an EMBL/GenBank/DDBJ whole genome shotgun (WGS) entry which is preliminary data.</text>
</comment>
<dbReference type="InterPro" id="IPR050300">
    <property type="entry name" value="GDXG_lipolytic_enzyme"/>
</dbReference>